<proteinExistence type="predicted"/>
<sequence>MLGEAASQVRSLLLSLMKKNTNLLVSERLELGRHCLGTSLKFGGRYSVGPQTPEMPFLKALSSGISVWKGPPSLYGYSNSSLSIARVVQQTSRSTVKSFSSGASRGKSQADSRRSCAAGRKALLDKAKRMNKSILAARTLRDLTAYIDDHLNDFNNVNISTALNCLARKTDNCSLLSSQDGKRLKTTFSRLEVRLVETLRYPG</sequence>
<name>A0A061RH60_9CHLO</name>
<dbReference type="AlphaFoldDB" id="A0A061RH60"/>
<reference evidence="1" key="1">
    <citation type="submission" date="2014-05" db="EMBL/GenBank/DDBJ databases">
        <title>The transcriptome of the halophilic microalga Tetraselmis sp. GSL018 isolated from the Great Salt Lake, Utah.</title>
        <authorList>
            <person name="Jinkerson R.E."/>
            <person name="D'Adamo S."/>
            <person name="Posewitz M.C."/>
        </authorList>
    </citation>
    <scope>NUCLEOTIDE SEQUENCE</scope>
    <source>
        <strain evidence="1">GSL018</strain>
    </source>
</reference>
<dbReference type="EMBL" id="GBEZ01016217">
    <property type="protein sequence ID" value="JAC70015.1"/>
    <property type="molecule type" value="Transcribed_RNA"/>
</dbReference>
<gene>
    <name evidence="1" type="ORF">TSPGSL018_5067</name>
</gene>
<protein>
    <submittedName>
        <fullName evidence="1">Uncharacterized protein</fullName>
    </submittedName>
</protein>
<accession>A0A061RH60</accession>
<organism evidence="1">
    <name type="scientific">Tetraselmis sp. GSL018</name>
    <dbReference type="NCBI Taxonomy" id="582737"/>
    <lineage>
        <taxon>Eukaryota</taxon>
        <taxon>Viridiplantae</taxon>
        <taxon>Chlorophyta</taxon>
        <taxon>core chlorophytes</taxon>
        <taxon>Chlorodendrophyceae</taxon>
        <taxon>Chlorodendrales</taxon>
        <taxon>Chlorodendraceae</taxon>
        <taxon>Tetraselmis</taxon>
    </lineage>
</organism>
<evidence type="ECO:0000313" key="1">
    <source>
        <dbReference type="EMBL" id="JAC70015.1"/>
    </source>
</evidence>